<evidence type="ECO:0000313" key="3">
    <source>
        <dbReference type="Proteomes" id="UP000036410"/>
    </source>
</evidence>
<gene>
    <name evidence="2" type="ORF">AS52_05414</name>
</gene>
<dbReference type="EMBL" id="CP010587">
    <property type="protein sequence ID" value="AKP80312.1"/>
    <property type="molecule type" value="Genomic_DNA"/>
</dbReference>
<protein>
    <recommendedName>
        <fullName evidence="1">DUF4183 domain-containing protein</fullName>
    </recommendedName>
</protein>
<dbReference type="AlphaFoldDB" id="A0A830PVZ1"/>
<dbReference type="InterPro" id="IPR025237">
    <property type="entry name" value="DUF4183"/>
</dbReference>
<sequence>MPIVKPFMNSLRFSSTAGAGTGTGATYSILATAFTTDGGTAATVFPTAPAYYNLYINGQIQTGDTSTVTNSFITIPDGDTLASATPIVVEFVVN</sequence>
<keyword evidence="2" id="KW-0614">Plasmid</keyword>
<evidence type="ECO:0000259" key="1">
    <source>
        <dbReference type="Pfam" id="PF13799"/>
    </source>
</evidence>
<geneLocation type="plasmid" evidence="2 3">
    <name>p1</name>
</geneLocation>
<evidence type="ECO:0000313" key="2">
    <source>
        <dbReference type="EMBL" id="AKP80312.1"/>
    </source>
</evidence>
<reference evidence="2 3" key="1">
    <citation type="submission" date="2015-01" db="EMBL/GenBank/DDBJ databases">
        <title>Genome sequence of bacillus megaterium Q3.</title>
        <authorList>
            <person name="Wang Y."/>
            <person name="Luo K."/>
            <person name="Bai L."/>
            <person name="Luo F."/>
        </authorList>
    </citation>
    <scope>NUCLEOTIDE SEQUENCE [LARGE SCALE GENOMIC DNA]</scope>
    <source>
        <strain evidence="2 3">Q3</strain>
        <plasmid evidence="2 3">p1</plasmid>
    </source>
</reference>
<feature type="domain" description="DUF4183" evidence="1">
    <location>
        <begin position="22"/>
        <end position="91"/>
    </location>
</feature>
<name>A0A830PVZ1_PRIMG</name>
<dbReference type="Proteomes" id="UP000036410">
    <property type="component" value="Plasmid p1"/>
</dbReference>
<dbReference type="RefSeq" id="WP_028412741.1">
    <property type="nucleotide sequence ID" value="NZ_CP010587.1"/>
</dbReference>
<accession>A0A830PVZ1</accession>
<organism evidence="2 3">
    <name type="scientific">Priestia megaterium Q3</name>
    <dbReference type="NCBI Taxonomy" id="1452722"/>
    <lineage>
        <taxon>Bacteria</taxon>
        <taxon>Bacillati</taxon>
        <taxon>Bacillota</taxon>
        <taxon>Bacilli</taxon>
        <taxon>Bacillales</taxon>
        <taxon>Bacillaceae</taxon>
        <taxon>Priestia</taxon>
    </lineage>
</organism>
<dbReference type="Pfam" id="PF13799">
    <property type="entry name" value="DUF4183"/>
    <property type="match status" value="1"/>
</dbReference>
<dbReference type="GeneID" id="48015953"/>
<proteinExistence type="predicted"/>